<sequence>MALAGLRPRSLLMLVALVLHGLVAVMMLWGLPHGFSAGQLRFWSNLGVPALIAAGCVAGVGLLLRRPREASALVWGLAGCWAAGGVVASLFFPRSLPLAWVGGGVVAGGLGALAWPDWRRAWFPVGGLVLSGAVLGAVGVLEQRAPLASTRPSNVELPRVESGWGAGAVHWQSPDGRVSVSSNEAAVSMECGGLKLRLEPLLTFISRSPDRSWSSLAPAQTNAVQRRLIGLKGAQRSIELVYRDDGTSVLGVFDTGESLDIDAFTLLKNSVFSHLNTYLRVELEGQPGLKLEFSAVPGKAVEILPSEYPTGLPERAAYLTGDNTLRVVEASTGEKGPFTSLLEGKVEGPLVVTLHDAKGPACSLEVTDWVAQASTELSPTAGWGLPQNAIEFHRTGKEDSAPAQLIFTLASTSLGRGWNTVGHAPGVYANRLKLRSLRGETEPIAPE</sequence>
<organism evidence="2 3">
    <name type="scientific">Hyalangium minutum</name>
    <dbReference type="NCBI Taxonomy" id="394096"/>
    <lineage>
        <taxon>Bacteria</taxon>
        <taxon>Pseudomonadati</taxon>
        <taxon>Myxococcota</taxon>
        <taxon>Myxococcia</taxon>
        <taxon>Myxococcales</taxon>
        <taxon>Cystobacterineae</taxon>
        <taxon>Archangiaceae</taxon>
        <taxon>Hyalangium</taxon>
    </lineage>
</organism>
<dbReference type="EMBL" id="JMCB01000001">
    <property type="protein sequence ID" value="KFE72099.1"/>
    <property type="molecule type" value="Genomic_DNA"/>
</dbReference>
<protein>
    <submittedName>
        <fullName evidence="2">Uncharacterized protein</fullName>
    </submittedName>
</protein>
<feature type="transmembrane region" description="Helical" evidence="1">
    <location>
        <begin position="43"/>
        <end position="64"/>
    </location>
</feature>
<name>A0A085WWN6_9BACT</name>
<evidence type="ECO:0000256" key="1">
    <source>
        <dbReference type="SAM" id="Phobius"/>
    </source>
</evidence>
<gene>
    <name evidence="2" type="ORF">DB31_0360</name>
</gene>
<dbReference type="OrthoDB" id="254326at2"/>
<feature type="transmembrane region" description="Helical" evidence="1">
    <location>
        <begin position="12"/>
        <end position="31"/>
    </location>
</feature>
<keyword evidence="1" id="KW-0812">Transmembrane</keyword>
<proteinExistence type="predicted"/>
<keyword evidence="1" id="KW-0472">Membrane</keyword>
<dbReference type="AlphaFoldDB" id="A0A085WWN6"/>
<evidence type="ECO:0000313" key="2">
    <source>
        <dbReference type="EMBL" id="KFE72099.1"/>
    </source>
</evidence>
<reference evidence="2 3" key="1">
    <citation type="submission" date="2014-04" db="EMBL/GenBank/DDBJ databases">
        <title>Genome assembly of Hyalangium minutum DSM 14724.</title>
        <authorList>
            <person name="Sharma G."/>
            <person name="Subramanian S."/>
        </authorList>
    </citation>
    <scope>NUCLEOTIDE SEQUENCE [LARGE SCALE GENOMIC DNA]</scope>
    <source>
        <strain evidence="2 3">DSM 14724</strain>
    </source>
</reference>
<dbReference type="Proteomes" id="UP000028725">
    <property type="component" value="Unassembled WGS sequence"/>
</dbReference>
<comment type="caution">
    <text evidence="2">The sequence shown here is derived from an EMBL/GenBank/DDBJ whole genome shotgun (WGS) entry which is preliminary data.</text>
</comment>
<dbReference type="RefSeq" id="WP_157231740.1">
    <property type="nucleotide sequence ID" value="NZ_JMCB01000001.1"/>
</dbReference>
<accession>A0A085WWN6</accession>
<keyword evidence="3" id="KW-1185">Reference proteome</keyword>
<feature type="transmembrane region" description="Helical" evidence="1">
    <location>
        <begin position="98"/>
        <end position="115"/>
    </location>
</feature>
<keyword evidence="1" id="KW-1133">Transmembrane helix</keyword>
<dbReference type="STRING" id="394096.DB31_0360"/>
<evidence type="ECO:0000313" key="3">
    <source>
        <dbReference type="Proteomes" id="UP000028725"/>
    </source>
</evidence>
<feature type="transmembrane region" description="Helical" evidence="1">
    <location>
        <begin position="71"/>
        <end position="92"/>
    </location>
</feature>
<feature type="transmembrane region" description="Helical" evidence="1">
    <location>
        <begin position="122"/>
        <end position="141"/>
    </location>
</feature>